<feature type="non-terminal residue" evidence="2">
    <location>
        <position position="707"/>
    </location>
</feature>
<dbReference type="OrthoDB" id="5791190at2759"/>
<feature type="region of interest" description="Disordered" evidence="1">
    <location>
        <begin position="64"/>
        <end position="102"/>
    </location>
</feature>
<feature type="compositionally biased region" description="Basic and acidic residues" evidence="1">
    <location>
        <begin position="72"/>
        <end position="86"/>
    </location>
</feature>
<evidence type="ECO:0000313" key="2">
    <source>
        <dbReference type="EMBL" id="CAF1371461.1"/>
    </source>
</evidence>
<dbReference type="Proteomes" id="UP000663829">
    <property type="component" value="Unassembled WGS sequence"/>
</dbReference>
<name>A0A815IWQ3_9BILA</name>
<feature type="region of interest" description="Disordered" evidence="1">
    <location>
        <begin position="1"/>
        <end position="44"/>
    </location>
</feature>
<evidence type="ECO:0008006" key="5">
    <source>
        <dbReference type="Google" id="ProtNLM"/>
    </source>
</evidence>
<reference evidence="2" key="1">
    <citation type="submission" date="2021-02" db="EMBL/GenBank/DDBJ databases">
        <authorList>
            <person name="Nowell W R."/>
        </authorList>
    </citation>
    <scope>NUCLEOTIDE SEQUENCE</scope>
</reference>
<feature type="compositionally biased region" description="Polar residues" evidence="1">
    <location>
        <begin position="1"/>
        <end position="10"/>
    </location>
</feature>
<comment type="caution">
    <text evidence="2">The sequence shown here is derived from an EMBL/GenBank/DDBJ whole genome shotgun (WGS) entry which is preliminary data.</text>
</comment>
<dbReference type="AlphaFoldDB" id="A0A815IWQ3"/>
<feature type="region of interest" description="Disordered" evidence="1">
    <location>
        <begin position="677"/>
        <end position="707"/>
    </location>
</feature>
<evidence type="ECO:0000313" key="3">
    <source>
        <dbReference type="EMBL" id="CAF4258264.1"/>
    </source>
</evidence>
<evidence type="ECO:0000256" key="1">
    <source>
        <dbReference type="SAM" id="MobiDB-lite"/>
    </source>
</evidence>
<keyword evidence="4" id="KW-1185">Reference proteome</keyword>
<evidence type="ECO:0000313" key="4">
    <source>
        <dbReference type="Proteomes" id="UP000663829"/>
    </source>
</evidence>
<dbReference type="EMBL" id="CAJOBC010075868">
    <property type="protein sequence ID" value="CAF4258264.1"/>
    <property type="molecule type" value="Genomic_DNA"/>
</dbReference>
<feature type="non-terminal residue" evidence="2">
    <location>
        <position position="1"/>
    </location>
</feature>
<dbReference type="Proteomes" id="UP000681722">
    <property type="component" value="Unassembled WGS sequence"/>
</dbReference>
<organism evidence="2 4">
    <name type="scientific">Didymodactylos carnosus</name>
    <dbReference type="NCBI Taxonomy" id="1234261"/>
    <lineage>
        <taxon>Eukaryota</taxon>
        <taxon>Metazoa</taxon>
        <taxon>Spiralia</taxon>
        <taxon>Gnathifera</taxon>
        <taxon>Rotifera</taxon>
        <taxon>Eurotatoria</taxon>
        <taxon>Bdelloidea</taxon>
        <taxon>Philodinida</taxon>
        <taxon>Philodinidae</taxon>
        <taxon>Didymodactylos</taxon>
    </lineage>
</organism>
<protein>
    <recommendedName>
        <fullName evidence="5">Transposase</fullName>
    </recommendedName>
</protein>
<accession>A0A815IWQ3</accession>
<proteinExistence type="predicted"/>
<feature type="compositionally biased region" description="Low complexity" evidence="1">
    <location>
        <begin position="25"/>
        <end position="36"/>
    </location>
</feature>
<sequence>KHLSQMQKRSTMVPHCKSGNISQWSSENLTNTNESSTDGEYSMYIGDDDSLDFNEQIGLSDKTSVLQEFDDERDKKRELDENENKNKISSTNPQKRKRQSSSCRQVFYNAIEILKMVQTAERDDTYDDLPKRVVDDRIFLIDYSESNRLDCRKDENGTWLAGGSSLDHFVESSPQIFNVARINFDQTWTYRTRQGHKYIEHHVTNDQIISVERAYYRNKSNPELRRLVAFSKNIKNNEEHHFPICIQYVWTADNTTRSAGKPHANAKRKIQPFQSRTTTTLREIQAAAVTGKPTTTYAQRLQDEEQQQSNSITQMIRDKDQINYARKIDIYSTVNISLQEQYFELMNRTTTQADGYIASITTTRAQSPMILLCDPVQIQEVIKNCCNPDCEENSILGIDTTFDLGTFYVTPTTFRNRCVRQVRTGYYPLMSGPVLISYNKNFEAYSHLLLYIQDVTNTAGKKLIAIGSDGDGAIMKAINTHLSTTTHLLCTRHVLKNIERKLKEMNSSECDRDKIISSIFYDKDSLISAESDEHYDLLFENLHDLWNDHAPDGFVEWFRDYYEYKFKHNLIASARQQAGIKPNDKYTPFYYTNDNESFNHKLKNETDWTTKPLLQIVEMLQRSAQTEETLLIRSMQQIGEFSLVGQFQKFQYDTIIWNGKSDDERTNIKQKFHETQFVTSHPQRRPLAIDPSAGKKPGASTRNTKTV</sequence>
<dbReference type="EMBL" id="CAJNOQ010015941">
    <property type="protein sequence ID" value="CAF1371461.1"/>
    <property type="molecule type" value="Genomic_DNA"/>
</dbReference>
<gene>
    <name evidence="2" type="ORF">GPM918_LOCUS31877</name>
    <name evidence="3" type="ORF">SRO942_LOCUS32532</name>
</gene>